<dbReference type="InterPro" id="IPR006680">
    <property type="entry name" value="Amidohydro-rel"/>
</dbReference>
<dbReference type="Gene3D" id="3.40.50.10910">
    <property type="entry name" value="Amidohydrolase"/>
    <property type="match status" value="1"/>
</dbReference>
<dbReference type="PROSITE" id="PS51257">
    <property type="entry name" value="PROKAR_LIPOPROTEIN"/>
    <property type="match status" value="1"/>
</dbReference>
<gene>
    <name evidence="2" type="ordered locus">Mmar10_1597</name>
</gene>
<proteinExistence type="predicted"/>
<dbReference type="Pfam" id="PF01979">
    <property type="entry name" value="Amidohydro_1"/>
    <property type="match status" value="1"/>
</dbReference>
<reference evidence="2 3" key="1">
    <citation type="submission" date="2006-08" db="EMBL/GenBank/DDBJ databases">
        <title>Complete sequence of Maricaulis maris MCS10.</title>
        <authorList>
            <consortium name="US DOE Joint Genome Institute"/>
            <person name="Copeland A."/>
            <person name="Lucas S."/>
            <person name="Lapidus A."/>
            <person name="Barry K."/>
            <person name="Detter J.C."/>
            <person name="Glavina del Rio T."/>
            <person name="Hammon N."/>
            <person name="Israni S."/>
            <person name="Dalin E."/>
            <person name="Tice H."/>
            <person name="Pitluck S."/>
            <person name="Saunders E."/>
            <person name="Brettin T."/>
            <person name="Bruce D."/>
            <person name="Han C."/>
            <person name="Tapia R."/>
            <person name="Gilna P."/>
            <person name="Schmutz J."/>
            <person name="Larimer F."/>
            <person name="Land M."/>
            <person name="Hauser L."/>
            <person name="Kyrpides N."/>
            <person name="Mikhailova N."/>
            <person name="Viollier P."/>
            <person name="Stephens C."/>
            <person name="Richardson P."/>
        </authorList>
    </citation>
    <scope>NUCLEOTIDE SEQUENCE [LARGE SCALE GENOMIC DNA]</scope>
    <source>
        <strain evidence="2 3">MCS10</strain>
    </source>
</reference>
<dbReference type="Gene3D" id="3.30.110.90">
    <property type="entry name" value="Amidohydrolase"/>
    <property type="match status" value="1"/>
</dbReference>
<dbReference type="Gene3D" id="2.30.40.10">
    <property type="entry name" value="Urease, subunit C, domain 1"/>
    <property type="match status" value="1"/>
</dbReference>
<sequence length="477" mass="52097" precursor="true">MAVKVWLITTILVGFGLTACTSESNELLIENVVIVSAERETASNAMNVLVRDGVIAEISAEPIQADRSVMRIEGHGRFLTPGLMDSHHHVAFVPGMGAIGVAPARDHEALVDAYMAQQPRSLLYYGVTQILDPAPLLAWRDFAANSPGPDLFRCGEIPNEEAGYPINQRDDADMVSLYPYRITSTRTPEMVVERIAADGAICVKIYLEDGFGAESEWPLYDAEILGRIRDAARAHELPLLAHANAIDMYQIALDADVDVLAHGLWNWQWPEGDPPVADILQRVHEQGVGYMPTHRVMAGLGEHLLPARMDAPEYADIVPSDLLDWYRAGGADWFADELAADFPPDMPREEMAAIFGYGVGRVQRATAFLEQAGHPLLLASDCPGSPTSANQPGLCTRLEIESLAQAGVSPESVFRAGTINPARQFGLEARYGTVEVGKVANLLLLEANPRLDIAAWDTIQTIILHGEPLERDDLKAR</sequence>
<evidence type="ECO:0000313" key="3">
    <source>
        <dbReference type="Proteomes" id="UP000001964"/>
    </source>
</evidence>
<organism evidence="2 3">
    <name type="scientific">Maricaulis maris (strain MCS10)</name>
    <name type="common">Caulobacter maris</name>
    <dbReference type="NCBI Taxonomy" id="394221"/>
    <lineage>
        <taxon>Bacteria</taxon>
        <taxon>Pseudomonadati</taxon>
        <taxon>Pseudomonadota</taxon>
        <taxon>Alphaproteobacteria</taxon>
        <taxon>Maricaulales</taxon>
        <taxon>Maricaulaceae</taxon>
        <taxon>Maricaulis</taxon>
    </lineage>
</organism>
<evidence type="ECO:0000313" key="2">
    <source>
        <dbReference type="EMBL" id="ABI65889.1"/>
    </source>
</evidence>
<dbReference type="GO" id="GO:0016810">
    <property type="term" value="F:hydrolase activity, acting on carbon-nitrogen (but not peptide) bonds"/>
    <property type="evidence" value="ECO:0007669"/>
    <property type="project" value="InterPro"/>
</dbReference>
<dbReference type="SUPFAM" id="SSF51556">
    <property type="entry name" value="Metallo-dependent hydrolases"/>
    <property type="match status" value="1"/>
</dbReference>
<accession>Q0AP98</accession>
<protein>
    <submittedName>
        <fullName evidence="2">Amidohydrolase</fullName>
    </submittedName>
</protein>
<dbReference type="KEGG" id="mmr:Mmar10_1597"/>
<dbReference type="InterPro" id="IPR011059">
    <property type="entry name" value="Metal-dep_hydrolase_composite"/>
</dbReference>
<dbReference type="STRING" id="394221.Mmar10_1597"/>
<keyword evidence="3" id="KW-1185">Reference proteome</keyword>
<dbReference type="PANTHER" id="PTHR43135:SF3">
    <property type="entry name" value="ALPHA-D-RIBOSE 1-METHYLPHOSPHONATE 5-TRIPHOSPHATE DIPHOSPHATASE"/>
    <property type="match status" value="1"/>
</dbReference>
<dbReference type="EMBL" id="CP000449">
    <property type="protein sequence ID" value="ABI65889.1"/>
    <property type="molecule type" value="Genomic_DNA"/>
</dbReference>
<dbReference type="Proteomes" id="UP000001964">
    <property type="component" value="Chromosome"/>
</dbReference>
<name>Q0AP98_MARMM</name>
<dbReference type="SUPFAM" id="SSF51338">
    <property type="entry name" value="Composite domain of metallo-dependent hydrolases"/>
    <property type="match status" value="1"/>
</dbReference>
<dbReference type="HOGENOM" id="CLU_023620_4_1_5"/>
<evidence type="ECO:0000259" key="1">
    <source>
        <dbReference type="Pfam" id="PF01979"/>
    </source>
</evidence>
<feature type="domain" description="Amidohydrolase-related" evidence="1">
    <location>
        <begin position="404"/>
        <end position="459"/>
    </location>
</feature>
<dbReference type="AlphaFoldDB" id="Q0AP98"/>
<keyword evidence="2" id="KW-0378">Hydrolase</keyword>
<dbReference type="Gene3D" id="1.20.58.520">
    <property type="entry name" value="Amidohydrolase"/>
    <property type="match status" value="1"/>
</dbReference>
<dbReference type="PANTHER" id="PTHR43135">
    <property type="entry name" value="ALPHA-D-RIBOSE 1-METHYLPHOSPHONATE 5-TRIPHOSPHATE DIPHOSPHATASE"/>
    <property type="match status" value="1"/>
</dbReference>
<dbReference type="InterPro" id="IPR032466">
    <property type="entry name" value="Metal_Hydrolase"/>
</dbReference>
<dbReference type="RefSeq" id="WP_011643536.1">
    <property type="nucleotide sequence ID" value="NC_008347.1"/>
</dbReference>
<dbReference type="InterPro" id="IPR051781">
    <property type="entry name" value="Metallo-dep_Hydrolase"/>
</dbReference>
<dbReference type="eggNOG" id="COG1228">
    <property type="taxonomic scope" value="Bacteria"/>
</dbReference>